<dbReference type="OrthoDB" id="1786678at2"/>
<organism evidence="1 2">
    <name type="scientific">Desulforamulus profundi</name>
    <dbReference type="NCBI Taxonomy" id="1383067"/>
    <lineage>
        <taxon>Bacteria</taxon>
        <taxon>Bacillati</taxon>
        <taxon>Bacillota</taxon>
        <taxon>Clostridia</taxon>
        <taxon>Eubacteriales</taxon>
        <taxon>Peptococcaceae</taxon>
        <taxon>Desulforamulus</taxon>
    </lineage>
</organism>
<comment type="caution">
    <text evidence="1">The sequence shown here is derived from an EMBL/GenBank/DDBJ whole genome shotgun (WGS) entry which is preliminary data.</text>
</comment>
<reference evidence="1 2" key="1">
    <citation type="submission" date="2013-09" db="EMBL/GenBank/DDBJ databases">
        <title>Biodegradation of hydrocarbons in the deep terrestrial subsurface : characterization of a microbial consortium composed of two Desulfotomaculum species originating from a deep geological formation.</title>
        <authorList>
            <person name="Aullo T."/>
            <person name="Berlendis S."/>
            <person name="Lascourreges J.-F."/>
            <person name="Dessort D."/>
            <person name="Saint-Laurent S."/>
            <person name="Schraauwers B."/>
            <person name="Mas J."/>
            <person name="Magot M."/>
            <person name="Ranchou-Peyruse A."/>
        </authorList>
    </citation>
    <scope>NUCLEOTIDE SEQUENCE [LARGE SCALE GENOMIC DNA]</scope>
    <source>
        <strain evidence="1 2">Bs107</strain>
    </source>
</reference>
<gene>
    <name evidence="1" type="ORF">P378_12515</name>
</gene>
<sequence length="153" mass="16731">MMKKHLCLLIGPAKYPEDDERMVSMFLAEPGKKIICGSSTANMVSRFLPDTQTLSDVTGLVLVTDGTLILSQTLDILLNYGHLEALPGGQEDANLLVAALSEAESISFLIGMAANKSQRSLSLPAKPIVKSRFARELVDFLKKKGKQVMVEYF</sequence>
<dbReference type="AlphaFoldDB" id="A0A2C6ME95"/>
<dbReference type="Proteomes" id="UP000222564">
    <property type="component" value="Unassembled WGS sequence"/>
</dbReference>
<dbReference type="RefSeq" id="WP_099083297.1">
    <property type="nucleotide sequence ID" value="NZ_AWQQ01000067.1"/>
</dbReference>
<evidence type="ECO:0000313" key="2">
    <source>
        <dbReference type="Proteomes" id="UP000222564"/>
    </source>
</evidence>
<proteinExistence type="predicted"/>
<evidence type="ECO:0000313" key="1">
    <source>
        <dbReference type="EMBL" id="PHJ37924.1"/>
    </source>
</evidence>
<keyword evidence="2" id="KW-1185">Reference proteome</keyword>
<accession>A0A2C6ME95</accession>
<name>A0A2C6ME95_9FIRM</name>
<protein>
    <submittedName>
        <fullName evidence="1">Sigma factor PP2C phosphatase</fullName>
    </submittedName>
</protein>
<dbReference type="EMBL" id="AWQQ01000067">
    <property type="protein sequence ID" value="PHJ37924.1"/>
    <property type="molecule type" value="Genomic_DNA"/>
</dbReference>